<dbReference type="GO" id="GO:0005737">
    <property type="term" value="C:cytoplasm"/>
    <property type="evidence" value="ECO:0007669"/>
    <property type="project" value="TreeGrafter"/>
</dbReference>
<comment type="catalytic activity">
    <reaction evidence="1">
        <text>S-ubiquitinyl-[E2 ubiquitin-conjugating enzyme]-L-cysteine + [acceptor protein]-L-lysine = [E2 ubiquitin-conjugating enzyme]-L-cysteine + N(6)-ubiquitinyl-[acceptor protein]-L-lysine.</text>
        <dbReference type="EC" id="2.3.2.26"/>
    </reaction>
</comment>
<dbReference type="InterPro" id="IPR050409">
    <property type="entry name" value="E3_ubiq-protein_ligase"/>
</dbReference>
<feature type="region of interest" description="Disordered" evidence="8">
    <location>
        <begin position="630"/>
        <end position="652"/>
    </location>
</feature>
<evidence type="ECO:0000256" key="4">
    <source>
        <dbReference type="ARBA" id="ARBA00022679"/>
    </source>
</evidence>
<comment type="pathway">
    <text evidence="2">Protein modification; protein ubiquitination.</text>
</comment>
<evidence type="ECO:0000256" key="3">
    <source>
        <dbReference type="ARBA" id="ARBA00012485"/>
    </source>
</evidence>
<evidence type="ECO:0000256" key="8">
    <source>
        <dbReference type="SAM" id="MobiDB-lite"/>
    </source>
</evidence>
<reference evidence="10 11" key="1">
    <citation type="journal article" date="2018" name="Mol. Biol. Evol.">
        <title>Analysis of the draft genome of the red seaweed Gracilariopsis chorda provides insights into genome size evolution in Rhodophyta.</title>
        <authorList>
            <person name="Lee J."/>
            <person name="Yang E.C."/>
            <person name="Graf L."/>
            <person name="Yang J.H."/>
            <person name="Qiu H."/>
            <person name="Zel Zion U."/>
            <person name="Chan C.X."/>
            <person name="Stephens T.G."/>
            <person name="Weber A.P.M."/>
            <person name="Boo G.H."/>
            <person name="Boo S.M."/>
            <person name="Kim K.M."/>
            <person name="Shin Y."/>
            <person name="Jung M."/>
            <person name="Lee S.J."/>
            <person name="Yim H.S."/>
            <person name="Lee J.H."/>
            <person name="Bhattacharya D."/>
            <person name="Yoon H.S."/>
        </authorList>
    </citation>
    <scope>NUCLEOTIDE SEQUENCE [LARGE SCALE GENOMIC DNA]</scope>
    <source>
        <strain evidence="10 11">SKKU-2015</strain>
        <tissue evidence="10">Whole body</tissue>
    </source>
</reference>
<dbReference type="GO" id="GO:0006511">
    <property type="term" value="P:ubiquitin-dependent protein catabolic process"/>
    <property type="evidence" value="ECO:0007669"/>
    <property type="project" value="TreeGrafter"/>
</dbReference>
<sequence>MDSSSSSSSSGMEEGSVGSDHEGGFDYDLGQVGSPDDYDDDNDEDDDDDMDEEDDEQDYEYDDPMEDVVHNFRLFGREHRIDHVVADLNPSFGFADDAALRDMLRGTAQGLVRSGSMNQLPRSIHFERMDPDNHSDEPLRILLSRFREHPWQTRSHFRRSEHVVIHPSLRRQPASHQHPAEIEEIASNRANDVVDGRTSSSVLRSIARLQSVASEESLQDDGSLTQYTQQQRDLPPNLGELTSSASQPFMSATPVGFFSRNRHMDRFAHRDRERDRIPAALLRRWTYHPAAEGGDILHAMFDTISPWRRAPKDYDGKPMIIPETHSSVEAIAEQVTNDVSYMLSEIRSVDELVRKAEKTVEQFKKKMERKEAEGSKTGEDAANSSHSKEERKVEIRDDDETGININANEHVEAVPSANDASQAPAGREEHDESGVGLQQAVARSAPGLGNAQEEISRPDLVMDSIEVSQRRNAGSLPSREEERRETDPTRLPSESVPPVNPLSADGSVQPSDGSREPENHSEGVDGPANNISEVAAQRAAAAGISLHAPANVNPDVVAAATESTGIDPAFLAALPEDIRTEVLTQYYDSIRTNTNAQSGQSSTGATNINRDFLVALPPALRAEVLEMEADFQSRQEARNTTGNNNNDSGDRQNAQIAPAEMDNATFLATLPNELREEVLLTSGEEFIQSLPPNVAAEARILREREMNNRMSWRVNGQDIASLGIERRAPGILRSGSGGRRERGRRNLVPTMQWKKTDSGWIRDLQDSENEPEPFLDVNGIASLVNLLWMRHPEFGRQQIYQVLLYACKTTITRKLVLEELIRLVTSNDIGSPKADSSLPAQVRDIEYTKRHGTAVRRGLEIMSLICRNDVIVSEFLLGLPKSEEDFKSPNSLNGLGVTQARASLSTLMSLMHTTLFKRSDFHMDQLMNLISSICHAIPPVKSTDSGHPKGRRGRRAAPVLLEQSGISDPVRLLMFDIDEDEVFPMLVEEDEEEVDSFEELIMRSRGQGRLPVPSGRDNPSDRDKDKDKKKNNKEEEVLIPPQYRVPRLKESELIALTKVLLRSSCVDRTHDRTSRSIGQLGQLLENRKVLMSSLVAIAKQAGEEIEKEYVGAIRDLETCTEEKGGLRKKQVLSDFSLGSTACDTTLLRVVKSMSTLLKHEDQMTKQEVMNHRTDENLKVEGAVTGKGAYRRSMSKGLQDVWSALDKLLDMVADETKLTGQKTGKKKSIATPSVAEMLGPQRKHAHTAALSPLLSRLSSVIEAFIVMHTVEGSEVAATQVVPPQSPLEFSQGSSRSPSWKGSNADSDNEHITKLVEDELALFVERHRIPINILLRSNPALLETSFKGTLRHPHAIDFDNKKAYFRNMIKKRSSESHAGTIKVSVRRERVLEESYIQLRMRTAEEMKGRLHVQFHGEEGVDAGGVTREWYIILARQIFDPNYVLFTRSAAKAATYQPDKRSYINKEHLETFRFVGRVIAKAIYDGQLIDAYFTRSFYKHILGMKPNFHDIEGQDPDYYKSLKWILENDCTGIIDYTMSAEYDEFGKQTVIDLIPNGRNIPVTEENKAEYVRHVTEVRMTKAIEKQIEAFKEGFYEIIPLEDCRIFNEVELELLMSGLPDIDMGDLKANVEYTGYTASSPQINWFWRCVSKMDQEDLARLVMFVTGTSKVPLEGFSQLQGMNGVQKFQIHRVSGNTMRLPSAHTCFNQLDLPEYNSADLLSERLLRAIRECSVGFGFA</sequence>
<evidence type="ECO:0000313" key="10">
    <source>
        <dbReference type="EMBL" id="PXF44012.1"/>
    </source>
</evidence>
<dbReference type="GO" id="GO:0061630">
    <property type="term" value="F:ubiquitin protein ligase activity"/>
    <property type="evidence" value="ECO:0007669"/>
    <property type="project" value="UniProtKB-EC"/>
</dbReference>
<feature type="compositionally biased region" description="Basic and acidic residues" evidence="8">
    <location>
        <begin position="1018"/>
        <end position="1036"/>
    </location>
</feature>
<accession>A0A2V3IPL0</accession>
<feature type="compositionally biased region" description="Basic and acidic residues" evidence="8">
    <location>
        <begin position="478"/>
        <end position="488"/>
    </location>
</feature>
<dbReference type="Pfam" id="PF00632">
    <property type="entry name" value="HECT"/>
    <property type="match status" value="1"/>
</dbReference>
<dbReference type="GO" id="GO:0000209">
    <property type="term" value="P:protein polyubiquitination"/>
    <property type="evidence" value="ECO:0007669"/>
    <property type="project" value="TreeGrafter"/>
</dbReference>
<feature type="compositionally biased region" description="Basic and acidic residues" evidence="8">
    <location>
        <begin position="386"/>
        <end position="395"/>
    </location>
</feature>
<feature type="active site" description="Glycyl thioester intermediate" evidence="7">
    <location>
        <position position="1702"/>
    </location>
</feature>
<dbReference type="InterPro" id="IPR035983">
    <property type="entry name" value="Hect_E3_ubiquitin_ligase"/>
</dbReference>
<dbReference type="PANTHER" id="PTHR11254">
    <property type="entry name" value="HECT DOMAIN UBIQUITIN-PROTEIN LIGASE"/>
    <property type="match status" value="1"/>
</dbReference>
<dbReference type="PROSITE" id="PS50237">
    <property type="entry name" value="HECT"/>
    <property type="match status" value="1"/>
</dbReference>
<dbReference type="SUPFAM" id="SSF56204">
    <property type="entry name" value="Hect, E3 ligase catalytic domain"/>
    <property type="match status" value="1"/>
</dbReference>
<protein>
    <recommendedName>
        <fullName evidence="3">HECT-type E3 ubiquitin transferase</fullName>
        <ecNumber evidence="3">2.3.2.26</ecNumber>
    </recommendedName>
</protein>
<evidence type="ECO:0000256" key="1">
    <source>
        <dbReference type="ARBA" id="ARBA00000885"/>
    </source>
</evidence>
<dbReference type="Gene3D" id="3.90.1750.10">
    <property type="entry name" value="Hect, E3 ligase catalytic domains"/>
    <property type="match status" value="1"/>
</dbReference>
<dbReference type="Proteomes" id="UP000247409">
    <property type="component" value="Unassembled WGS sequence"/>
</dbReference>
<comment type="similarity">
    <text evidence="6">Belongs to the UPL family. TOM1/PTR1 subfamily.</text>
</comment>
<dbReference type="InterPro" id="IPR025527">
    <property type="entry name" value="HUWE1/Rev1_UBM"/>
</dbReference>
<dbReference type="PANTHER" id="PTHR11254:SF67">
    <property type="entry name" value="E3 UBIQUITIN-PROTEIN LIGASE HUWE1"/>
    <property type="match status" value="1"/>
</dbReference>
<dbReference type="FunFam" id="3.90.1750.10:FF:000003">
    <property type="entry name" value="E3 ubiquitin-protein ligase UPL1"/>
    <property type="match status" value="1"/>
</dbReference>
<keyword evidence="4" id="KW-0808">Transferase</keyword>
<keyword evidence="11" id="KW-1185">Reference proteome</keyword>
<name>A0A2V3IPL0_9FLOR</name>
<comment type="caution">
    <text evidence="10">The sequence shown here is derived from an EMBL/GenBank/DDBJ whole genome shotgun (WGS) entry which is preliminary data.</text>
</comment>
<dbReference type="CDD" id="cd00078">
    <property type="entry name" value="HECTc"/>
    <property type="match status" value="1"/>
</dbReference>
<gene>
    <name evidence="10" type="ORF">BWQ96_06245</name>
</gene>
<feature type="compositionally biased region" description="Polar residues" evidence="8">
    <location>
        <begin position="1286"/>
        <end position="1304"/>
    </location>
</feature>
<evidence type="ECO:0000256" key="7">
    <source>
        <dbReference type="PROSITE-ProRule" id="PRU00104"/>
    </source>
</evidence>
<dbReference type="FunFam" id="3.30.2410.10:FF:000009">
    <property type="entry name" value="Probable E3 ubiquitin-protein ligase HECTD2"/>
    <property type="match status" value="1"/>
</dbReference>
<feature type="compositionally biased region" description="Low complexity" evidence="8">
    <location>
        <begin position="638"/>
        <end position="647"/>
    </location>
</feature>
<dbReference type="SMART" id="SM00119">
    <property type="entry name" value="HECTc"/>
    <property type="match status" value="1"/>
</dbReference>
<feature type="region of interest" description="Disordered" evidence="8">
    <location>
        <begin position="366"/>
        <end position="528"/>
    </location>
</feature>
<keyword evidence="5 7" id="KW-0833">Ubl conjugation pathway</keyword>
<dbReference type="EC" id="2.3.2.26" evidence="3"/>
<evidence type="ECO:0000259" key="9">
    <source>
        <dbReference type="PROSITE" id="PS50237"/>
    </source>
</evidence>
<feature type="region of interest" description="Disordered" evidence="8">
    <location>
        <begin position="1280"/>
        <end position="1306"/>
    </location>
</feature>
<dbReference type="EMBL" id="NBIV01000104">
    <property type="protein sequence ID" value="PXF44012.1"/>
    <property type="molecule type" value="Genomic_DNA"/>
</dbReference>
<dbReference type="OrthoDB" id="8068875at2759"/>
<feature type="compositionally biased region" description="Basic and acidic residues" evidence="8">
    <location>
        <begin position="513"/>
        <end position="523"/>
    </location>
</feature>
<dbReference type="Gene3D" id="3.30.2160.10">
    <property type="entry name" value="Hect, E3 ligase catalytic domain"/>
    <property type="match status" value="1"/>
</dbReference>
<dbReference type="Gene3D" id="3.30.2410.10">
    <property type="entry name" value="Hect, E3 ligase catalytic domain"/>
    <property type="match status" value="1"/>
</dbReference>
<dbReference type="STRING" id="448386.A0A2V3IPL0"/>
<feature type="compositionally biased region" description="Basic and acidic residues" evidence="8">
    <location>
        <begin position="366"/>
        <end position="379"/>
    </location>
</feature>
<evidence type="ECO:0000256" key="5">
    <source>
        <dbReference type="ARBA" id="ARBA00022786"/>
    </source>
</evidence>
<feature type="region of interest" description="Disordered" evidence="8">
    <location>
        <begin position="1005"/>
        <end position="1038"/>
    </location>
</feature>
<dbReference type="FunFam" id="3.30.2160.10:FF:000001">
    <property type="entry name" value="E3 ubiquitin-protein ligase NEDD4-like"/>
    <property type="match status" value="1"/>
</dbReference>
<proteinExistence type="inferred from homology"/>
<evidence type="ECO:0000313" key="11">
    <source>
        <dbReference type="Proteomes" id="UP000247409"/>
    </source>
</evidence>
<evidence type="ECO:0000256" key="6">
    <source>
        <dbReference type="ARBA" id="ARBA00034494"/>
    </source>
</evidence>
<dbReference type="InterPro" id="IPR000569">
    <property type="entry name" value="HECT_dom"/>
</dbReference>
<feature type="region of interest" description="Disordered" evidence="8">
    <location>
        <begin position="1"/>
        <end position="65"/>
    </location>
</feature>
<feature type="compositionally biased region" description="Low complexity" evidence="8">
    <location>
        <begin position="1"/>
        <end position="18"/>
    </location>
</feature>
<feature type="domain" description="HECT" evidence="9">
    <location>
        <begin position="1400"/>
        <end position="1735"/>
    </location>
</feature>
<organism evidence="10 11">
    <name type="scientific">Gracilariopsis chorda</name>
    <dbReference type="NCBI Taxonomy" id="448386"/>
    <lineage>
        <taxon>Eukaryota</taxon>
        <taxon>Rhodophyta</taxon>
        <taxon>Florideophyceae</taxon>
        <taxon>Rhodymeniophycidae</taxon>
        <taxon>Gracilariales</taxon>
        <taxon>Gracilariaceae</taxon>
        <taxon>Gracilariopsis</taxon>
    </lineage>
</organism>
<dbReference type="Pfam" id="PF14377">
    <property type="entry name" value="UBM"/>
    <property type="match status" value="3"/>
</dbReference>
<evidence type="ECO:0000256" key="2">
    <source>
        <dbReference type="ARBA" id="ARBA00004906"/>
    </source>
</evidence>
<feature type="compositionally biased region" description="Acidic residues" evidence="8">
    <location>
        <begin position="36"/>
        <end position="65"/>
    </location>
</feature>